<dbReference type="GO" id="GO:0035556">
    <property type="term" value="P:intracellular signal transduction"/>
    <property type="evidence" value="ECO:0007669"/>
    <property type="project" value="InterPro"/>
</dbReference>
<dbReference type="GO" id="GO:0034198">
    <property type="term" value="P:cellular response to amino acid starvation"/>
    <property type="evidence" value="ECO:0007669"/>
    <property type="project" value="TreeGrafter"/>
</dbReference>
<accession>A0A8K0GIE9</accession>
<dbReference type="Gene3D" id="1.10.10.10">
    <property type="entry name" value="Winged helix-like DNA-binding domain superfamily/Winged helix DNA-binding domain"/>
    <property type="match status" value="1"/>
</dbReference>
<dbReference type="GO" id="GO:1904262">
    <property type="term" value="P:negative regulation of TORC1 signaling"/>
    <property type="evidence" value="ECO:0007669"/>
    <property type="project" value="TreeGrafter"/>
</dbReference>
<dbReference type="InterPro" id="IPR036388">
    <property type="entry name" value="WH-like_DNA-bd_sf"/>
</dbReference>
<dbReference type="InterPro" id="IPR036390">
    <property type="entry name" value="WH_DNA-bd_sf"/>
</dbReference>
<feature type="compositionally biased region" description="Basic and acidic residues" evidence="1">
    <location>
        <begin position="495"/>
        <end position="510"/>
    </location>
</feature>
<dbReference type="GO" id="GO:0005096">
    <property type="term" value="F:GTPase activator activity"/>
    <property type="evidence" value="ECO:0007669"/>
    <property type="project" value="InterPro"/>
</dbReference>
<dbReference type="PROSITE" id="PS50186">
    <property type="entry name" value="DEP"/>
    <property type="match status" value="1"/>
</dbReference>
<gene>
    <name evidence="3" type="ORF">ILUMI_00422</name>
</gene>
<dbReference type="Pfam" id="PF12257">
    <property type="entry name" value="IML1"/>
    <property type="match status" value="1"/>
</dbReference>
<dbReference type="SMART" id="SM00049">
    <property type="entry name" value="DEP"/>
    <property type="match status" value="1"/>
</dbReference>
<comment type="caution">
    <text evidence="3">The sequence shown here is derived from an EMBL/GenBank/DDBJ whole genome shotgun (WGS) entry which is preliminary data.</text>
</comment>
<feature type="compositionally biased region" description="Low complexity" evidence="1">
    <location>
        <begin position="518"/>
        <end position="534"/>
    </location>
</feature>
<dbReference type="PANTHER" id="PTHR13179:SF8">
    <property type="entry name" value="GATOR COMPLEX PROTEIN DEPDC5"/>
    <property type="match status" value="1"/>
</dbReference>
<dbReference type="GO" id="GO:1990130">
    <property type="term" value="C:GATOR1 complex"/>
    <property type="evidence" value="ECO:0007669"/>
    <property type="project" value="TreeGrafter"/>
</dbReference>
<dbReference type="Pfam" id="PF23013">
    <property type="entry name" value="IML1_N"/>
    <property type="match status" value="1"/>
</dbReference>
<dbReference type="InterPro" id="IPR055213">
    <property type="entry name" value="IML1_double_psi_beta_barrel"/>
</dbReference>
<feature type="compositionally biased region" description="Polar residues" evidence="1">
    <location>
        <begin position="1037"/>
        <end position="1047"/>
    </location>
</feature>
<feature type="domain" description="DEP" evidence="2">
    <location>
        <begin position="1079"/>
        <end position="1135"/>
    </location>
</feature>
<dbReference type="InterPro" id="IPR027244">
    <property type="entry name" value="IML1"/>
</dbReference>
<sequence>MKSFRLIVHQKAFSEEDIIISPKDYPDAKEGDIVEIYHPQPEEENPRLLLQIKAFKDDLQTKDTISVEQSIATAFGLRTYKDVIMRIVPPDDVALDSVELTFKDQYMGRSEMWRLKKSLTNTCVYMNKKLEFCGGAARCQVYEMWSQGDRVACGVINDDTKVVFRSSTSMVYLFLQMSSEMWDFDIHGDLYFEKAVNGFLADLFQKWKKNGSNHEVTIVLFSRTFYQANNLEEFPEHMRECLQQDYRGRYYEDFFRVAVQNERFDDWSGILVQLRRLFSGYLKIVLEYHSRPGVVIPAATNSTAAQGNFLEVLNMSLNVFEKHYLDRSFDRTGQLSVVVTPGVGIFEVDRELTNVTKQRIIDNGVGSDLVCVGEQPLHAVPLLKFHNKDTHMNVPDDYSMPHWINLSFYSTNKKIAYSNFIPRIKLPPLSNNTRNKDVPKTKLLAEDEYIHNSFFDYDAYDAQVFQLPSVHGSGTRQRTSARYKKTSGSLLDVQEQIKSRRKFSDPDIHHSCNSPTRSQAIAIPPASVSPIASPNSGNSDDKTWSTALGNDLSPPLRPVVGSAGSPPPLGLDSNEVRRSKALINPFDPSHVTIKLTSNRRRWTHIFPKGPSGVLIQQHHYQAVPTQPDVPADVSVDYTILDQSLSNSMNSSQHTHNILTTALLEYLKKRPNYQSSGHNNSASPKNASKSLTLLWGATGEQEWTPAITTVNEVLIGVDWKSLTIPACLPITTDYFPDKRALQIDYVVSLYNLLPDDVNADFAQQRANYKKPLTTIEVFKELVSQRLAQGFQLILLPKSNEQEFSSSQIVSNTGSLLRKRPVESESSETFHLSIGRIFHKISLTGNAITVTRYRPRHPYPPFNIHYRYRFQAPYHDTYEVSWVSFTTEKLENYNWNYLDHYICTRGDTDFVLVDTLKFWRFRVYLLPLNNAATKRIIEGAPHCDVYTPLTSAEHNLMVEGFLKFIETVVNKIKRSAAKKPRNAVGCNSPFRERLGSNRLPDRPRPRSGSKVMERGRNSPAVDVQQSAASDNQSHDNDESTASQQEPSLSSTATLTEILEAMKNPITGVGFLYSHQSLPTATFIAADAVNWLIAHMEGVSNAEKAVQVMESLRKEQLICHASGDFGKVFVFGFYLFHIVQNEKDDKDYLPPLGDLQSFENEWLEVEVRSPLNWGRSSSPGAVNVPNAYRNREVGVPHFLCDDIDMAYLQGEIDNDCPLYKQMHLEIDVSNKSDRIEWGHARYQTIFRPDQAYELVVEWLVASGSIVSELLLGWLRKAQTCGLQMVPIPHDPLALPYSNKSDPLRGPIFIPLNTKCLVKKNRSLFEEFREDTWNDRMFLFQEAIISRFGFIPCLVEPLHGAVSQEHQYIHCTGTVFILVPSPVQRLRHRLPSVSQRRTGSRYPAAHVDVIPSPHEAYITRHVSGKNKDDYDNTKRMGFLWSWNHMVSRRWRTNQAVDTNFQVRLLKDFKEFCDNKDDRLRIFWEQSWEAKEDACTRPA</sequence>
<feature type="region of interest" description="Disordered" evidence="1">
    <location>
        <begin position="978"/>
        <end position="1047"/>
    </location>
</feature>
<dbReference type="InterPro" id="IPR048255">
    <property type="entry name" value="IML1_N"/>
</dbReference>
<keyword evidence="4" id="KW-1185">Reference proteome</keyword>
<protein>
    <recommendedName>
        <fullName evidence="2">DEP domain-containing protein</fullName>
    </recommendedName>
</protein>
<dbReference type="GO" id="GO:0010508">
    <property type="term" value="P:positive regulation of autophagy"/>
    <property type="evidence" value="ECO:0007669"/>
    <property type="project" value="TreeGrafter"/>
</dbReference>
<feature type="region of interest" description="Disordered" evidence="1">
    <location>
        <begin position="471"/>
        <end position="551"/>
    </location>
</feature>
<dbReference type="InterPro" id="IPR000591">
    <property type="entry name" value="DEP_dom"/>
</dbReference>
<feature type="compositionally biased region" description="Basic and acidic residues" evidence="1">
    <location>
        <begin position="988"/>
        <end position="1002"/>
    </location>
</feature>
<dbReference type="PANTHER" id="PTHR13179">
    <property type="entry name" value="DEP DOMAIN CONTAINING PROTEIN 5"/>
    <property type="match status" value="1"/>
</dbReference>
<dbReference type="OrthoDB" id="39497at2759"/>
<dbReference type="SUPFAM" id="SSF46785">
    <property type="entry name" value="Winged helix' DNA-binding domain"/>
    <property type="match status" value="1"/>
</dbReference>
<name>A0A8K0GIE9_IGNLU</name>
<dbReference type="InterPro" id="IPR045838">
    <property type="entry name" value="DEPDC5_CTD"/>
</dbReference>
<evidence type="ECO:0000313" key="4">
    <source>
        <dbReference type="Proteomes" id="UP000801492"/>
    </source>
</evidence>
<evidence type="ECO:0000313" key="3">
    <source>
        <dbReference type="EMBL" id="KAF2905745.1"/>
    </source>
</evidence>
<proteinExistence type="predicted"/>
<reference evidence="3" key="1">
    <citation type="submission" date="2019-08" db="EMBL/GenBank/DDBJ databases">
        <title>The genome of the North American firefly Photinus pyralis.</title>
        <authorList>
            <consortium name="Photinus pyralis genome working group"/>
            <person name="Fallon T.R."/>
            <person name="Sander Lower S.E."/>
            <person name="Weng J.-K."/>
        </authorList>
    </citation>
    <scope>NUCLEOTIDE SEQUENCE</scope>
    <source>
        <strain evidence="3">TRF0915ILg1</strain>
        <tissue evidence="3">Whole body</tissue>
    </source>
</reference>
<evidence type="ECO:0000259" key="2">
    <source>
        <dbReference type="PROSITE" id="PS50186"/>
    </source>
</evidence>
<organism evidence="3 4">
    <name type="scientific">Ignelater luminosus</name>
    <name type="common">Cucubano</name>
    <name type="synonym">Pyrophorus luminosus</name>
    <dbReference type="NCBI Taxonomy" id="2038154"/>
    <lineage>
        <taxon>Eukaryota</taxon>
        <taxon>Metazoa</taxon>
        <taxon>Ecdysozoa</taxon>
        <taxon>Arthropoda</taxon>
        <taxon>Hexapoda</taxon>
        <taxon>Insecta</taxon>
        <taxon>Pterygota</taxon>
        <taxon>Neoptera</taxon>
        <taxon>Endopterygota</taxon>
        <taxon>Coleoptera</taxon>
        <taxon>Polyphaga</taxon>
        <taxon>Elateriformia</taxon>
        <taxon>Elateroidea</taxon>
        <taxon>Elateridae</taxon>
        <taxon>Agrypninae</taxon>
        <taxon>Pyrophorini</taxon>
        <taxon>Ignelater</taxon>
    </lineage>
</organism>
<dbReference type="EMBL" id="VTPC01000447">
    <property type="protein sequence ID" value="KAF2905745.1"/>
    <property type="molecule type" value="Genomic_DNA"/>
</dbReference>
<evidence type="ECO:0000256" key="1">
    <source>
        <dbReference type="SAM" id="MobiDB-lite"/>
    </source>
</evidence>
<dbReference type="Pfam" id="PF19418">
    <property type="entry name" value="DEPDC5_CTD"/>
    <property type="match status" value="1"/>
</dbReference>
<dbReference type="Proteomes" id="UP000801492">
    <property type="component" value="Unassembled WGS sequence"/>
</dbReference>
<dbReference type="GO" id="GO:0005765">
    <property type="term" value="C:lysosomal membrane"/>
    <property type="evidence" value="ECO:0007669"/>
    <property type="project" value="TreeGrafter"/>
</dbReference>